<proteinExistence type="inferred from homology"/>
<dbReference type="PANTHER" id="PTHR11994">
    <property type="entry name" value="60S RIBOSOMAL PROTEIN L11-RELATED"/>
    <property type="match status" value="1"/>
</dbReference>
<feature type="domain" description="Large ribosomal subunit protein uL5 N-terminal" evidence="10">
    <location>
        <begin position="24"/>
        <end position="80"/>
    </location>
</feature>
<dbReference type="GO" id="GO:0019843">
    <property type="term" value="F:rRNA binding"/>
    <property type="evidence" value="ECO:0007669"/>
    <property type="project" value="UniProtKB-UniRule"/>
</dbReference>
<evidence type="ECO:0000259" key="11">
    <source>
        <dbReference type="Pfam" id="PF00673"/>
    </source>
</evidence>
<dbReference type="InterPro" id="IPR002132">
    <property type="entry name" value="Ribosomal_uL5"/>
</dbReference>
<comment type="caution">
    <text evidence="12">The sequence shown here is derived from an EMBL/GenBank/DDBJ whole genome shotgun (WGS) entry which is preliminary data.</text>
</comment>
<evidence type="ECO:0000256" key="9">
    <source>
        <dbReference type="RuleBase" id="RU003930"/>
    </source>
</evidence>
<dbReference type="InterPro" id="IPR031310">
    <property type="entry name" value="Ribosomal_uL5_N"/>
</dbReference>
<comment type="similarity">
    <text evidence="1 8 9">Belongs to the universal ribosomal protein uL5 family.</text>
</comment>
<keyword evidence="3 8" id="KW-0699">rRNA-binding</keyword>
<dbReference type="RefSeq" id="WP_068810483.1">
    <property type="nucleotide sequence ID" value="NZ_BMIY01000009.1"/>
</dbReference>
<reference evidence="12" key="2">
    <citation type="submission" date="2020-09" db="EMBL/GenBank/DDBJ databases">
        <authorList>
            <person name="Sun Q."/>
            <person name="Zhou Y."/>
        </authorList>
    </citation>
    <scope>NUCLEOTIDE SEQUENCE</scope>
    <source>
        <strain evidence="12">CGMCC 1.15425</strain>
    </source>
</reference>
<dbReference type="PROSITE" id="PS00358">
    <property type="entry name" value="RIBOSOMAL_L5"/>
    <property type="match status" value="1"/>
</dbReference>
<dbReference type="SUPFAM" id="SSF55282">
    <property type="entry name" value="RL5-like"/>
    <property type="match status" value="1"/>
</dbReference>
<dbReference type="Gene3D" id="3.30.1440.10">
    <property type="match status" value="1"/>
</dbReference>
<dbReference type="GO" id="GO:0003735">
    <property type="term" value="F:structural constituent of ribosome"/>
    <property type="evidence" value="ECO:0007669"/>
    <property type="project" value="InterPro"/>
</dbReference>
<organism evidence="12 13">
    <name type="scientific">Pseudohongiella nitratireducens</name>
    <dbReference type="NCBI Taxonomy" id="1768907"/>
    <lineage>
        <taxon>Bacteria</taxon>
        <taxon>Pseudomonadati</taxon>
        <taxon>Pseudomonadota</taxon>
        <taxon>Gammaproteobacteria</taxon>
        <taxon>Pseudomonadales</taxon>
        <taxon>Pseudohongiellaceae</taxon>
        <taxon>Pseudohongiella</taxon>
    </lineage>
</organism>
<evidence type="ECO:0000256" key="5">
    <source>
        <dbReference type="ARBA" id="ARBA00022980"/>
    </source>
</evidence>
<dbReference type="GO" id="GO:1990904">
    <property type="term" value="C:ribonucleoprotein complex"/>
    <property type="evidence" value="ECO:0007669"/>
    <property type="project" value="UniProtKB-KW"/>
</dbReference>
<dbReference type="Pfam" id="PF00673">
    <property type="entry name" value="Ribosomal_L5_C"/>
    <property type="match status" value="1"/>
</dbReference>
<dbReference type="GO" id="GO:0005840">
    <property type="term" value="C:ribosome"/>
    <property type="evidence" value="ECO:0007669"/>
    <property type="project" value="UniProtKB-KW"/>
</dbReference>
<dbReference type="EMBL" id="BMIY01000009">
    <property type="protein sequence ID" value="GFZ77932.1"/>
    <property type="molecule type" value="Genomic_DNA"/>
</dbReference>
<dbReference type="GO" id="GO:0000049">
    <property type="term" value="F:tRNA binding"/>
    <property type="evidence" value="ECO:0007669"/>
    <property type="project" value="UniProtKB-UniRule"/>
</dbReference>
<dbReference type="NCBIfam" id="NF000585">
    <property type="entry name" value="PRK00010.1"/>
    <property type="match status" value="1"/>
</dbReference>
<keyword evidence="13" id="KW-1185">Reference proteome</keyword>
<dbReference type="InterPro" id="IPR031309">
    <property type="entry name" value="Ribosomal_uL5_C"/>
</dbReference>
<dbReference type="Proteomes" id="UP000627715">
    <property type="component" value="Unassembled WGS sequence"/>
</dbReference>
<feature type="domain" description="Large ribosomal subunit protein uL5 C-terminal" evidence="11">
    <location>
        <begin position="84"/>
        <end position="177"/>
    </location>
</feature>
<keyword evidence="2 8" id="KW-0820">tRNA-binding</keyword>
<evidence type="ECO:0000259" key="10">
    <source>
        <dbReference type="Pfam" id="PF00281"/>
    </source>
</evidence>
<protein>
    <recommendedName>
        <fullName evidence="7 8">Large ribosomal subunit protein uL5</fullName>
    </recommendedName>
</protein>
<evidence type="ECO:0000256" key="3">
    <source>
        <dbReference type="ARBA" id="ARBA00022730"/>
    </source>
</evidence>
<comment type="subunit">
    <text evidence="8">Part of the 50S ribosomal subunit; part of the 5S rRNA/L5/L18/L25 subcomplex. Contacts the 5S rRNA and the P site tRNA. Forms a bridge to the 30S subunit in the 70S ribosome.</text>
</comment>
<accession>A0A916QLX0</accession>
<evidence type="ECO:0000256" key="1">
    <source>
        <dbReference type="ARBA" id="ARBA00008553"/>
    </source>
</evidence>
<evidence type="ECO:0000256" key="4">
    <source>
        <dbReference type="ARBA" id="ARBA00022884"/>
    </source>
</evidence>
<gene>
    <name evidence="8 12" type="primary">rplE</name>
    <name evidence="12" type="ORF">GCM10011403_21150</name>
</gene>
<evidence type="ECO:0000256" key="8">
    <source>
        <dbReference type="HAMAP-Rule" id="MF_01333"/>
    </source>
</evidence>
<dbReference type="AlphaFoldDB" id="A0A916QLX0"/>
<keyword evidence="5 8" id="KW-0689">Ribosomal protein</keyword>
<dbReference type="PIRSF" id="PIRSF002161">
    <property type="entry name" value="Ribosomal_L5"/>
    <property type="match status" value="1"/>
</dbReference>
<keyword evidence="6 8" id="KW-0687">Ribonucleoprotein</keyword>
<dbReference type="HAMAP" id="MF_01333_B">
    <property type="entry name" value="Ribosomal_uL5_B"/>
    <property type="match status" value="1"/>
</dbReference>
<dbReference type="InterPro" id="IPR020929">
    <property type="entry name" value="Ribosomal_uL5_CS"/>
</dbReference>
<dbReference type="InterPro" id="IPR020930">
    <property type="entry name" value="Ribosomal_uL5_bac-type"/>
</dbReference>
<keyword evidence="4 8" id="KW-0694">RNA-binding</keyword>
<comment type="function">
    <text evidence="8">This is 1 of the proteins that bind and probably mediate the attachment of the 5S RNA into the large ribosomal subunit, where it forms part of the central protuberance. In the 70S ribosome it contacts protein S13 of the 30S subunit (bridge B1b), connecting the 2 subunits; this bridge is implicated in subunit movement. Contacts the P site tRNA; the 5S rRNA and some of its associated proteins might help stabilize positioning of ribosome-bound tRNAs.</text>
</comment>
<dbReference type="GO" id="GO:0006412">
    <property type="term" value="P:translation"/>
    <property type="evidence" value="ECO:0007669"/>
    <property type="project" value="UniProtKB-UniRule"/>
</dbReference>
<reference evidence="12" key="1">
    <citation type="journal article" date="2014" name="Int. J. Syst. Evol. Microbiol.">
        <title>Complete genome sequence of Corynebacterium casei LMG S-19264T (=DSM 44701T), isolated from a smear-ripened cheese.</title>
        <authorList>
            <consortium name="US DOE Joint Genome Institute (JGI-PGF)"/>
            <person name="Walter F."/>
            <person name="Albersmeier A."/>
            <person name="Kalinowski J."/>
            <person name="Ruckert C."/>
        </authorList>
    </citation>
    <scope>NUCLEOTIDE SEQUENCE</scope>
    <source>
        <strain evidence="12">CGMCC 1.15425</strain>
    </source>
</reference>
<sequence length="189" mass="21055">MAQLKEFYRSDVVPALTKQFGFDNPMRVPRITKVVLNMGVGEAVGDKKLLENAVADLTKISGQKPIITKARKSIAGFKIRAGWPIGCKVTLRGARMYEFLDRLVNISIPRTRDFRGLNPKAFDGRGNYAMGVNEQIIFPEIEFDKVDKLRGLDITVTTTAENDDEGRALLSAMRFPFRSMPGKAASKES</sequence>
<dbReference type="OrthoDB" id="9806626at2"/>
<dbReference type="FunFam" id="3.30.1440.10:FF:000001">
    <property type="entry name" value="50S ribosomal protein L5"/>
    <property type="match status" value="1"/>
</dbReference>
<evidence type="ECO:0000313" key="13">
    <source>
        <dbReference type="Proteomes" id="UP000627715"/>
    </source>
</evidence>
<evidence type="ECO:0000256" key="6">
    <source>
        <dbReference type="ARBA" id="ARBA00023274"/>
    </source>
</evidence>
<dbReference type="Pfam" id="PF00281">
    <property type="entry name" value="Ribosomal_L5"/>
    <property type="match status" value="1"/>
</dbReference>
<name>A0A916QLX0_9GAMM</name>
<dbReference type="InterPro" id="IPR022803">
    <property type="entry name" value="Ribosomal_uL5_dom_sf"/>
</dbReference>
<evidence type="ECO:0000256" key="7">
    <source>
        <dbReference type="ARBA" id="ARBA00035245"/>
    </source>
</evidence>
<evidence type="ECO:0000313" key="12">
    <source>
        <dbReference type="EMBL" id="GFZ77932.1"/>
    </source>
</evidence>
<evidence type="ECO:0000256" key="2">
    <source>
        <dbReference type="ARBA" id="ARBA00022555"/>
    </source>
</evidence>